<dbReference type="PROSITE" id="PS50110">
    <property type="entry name" value="RESPONSE_REGULATORY"/>
    <property type="match status" value="1"/>
</dbReference>
<sequence length="131" mass="14007">MARIVVAEDESDILAVMQRLLARAGHEVIQATDGAAGWEAVQRHHPDLVVSDINMPVVSGTELCALIRSHAETRGIPVIFVSGNLIPGDTRPLEQATAVLSKPFLPRDLLACVEKVLQTGHTEGGEPTICP</sequence>
<name>A0ABS3UIP4_9ACTN</name>
<dbReference type="PANTHER" id="PTHR44591">
    <property type="entry name" value="STRESS RESPONSE REGULATOR PROTEIN 1"/>
    <property type="match status" value="1"/>
</dbReference>
<dbReference type="RefSeq" id="WP_208467799.1">
    <property type="nucleotide sequence ID" value="NZ_JAGFNS010000008.1"/>
</dbReference>
<dbReference type="InterPro" id="IPR050595">
    <property type="entry name" value="Bact_response_regulator"/>
</dbReference>
<keyword evidence="1 2" id="KW-0597">Phosphoprotein</keyword>
<dbReference type="Proteomes" id="UP000679690">
    <property type="component" value="Unassembled WGS sequence"/>
</dbReference>
<proteinExistence type="predicted"/>
<evidence type="ECO:0000313" key="4">
    <source>
        <dbReference type="EMBL" id="MBO3738635.1"/>
    </source>
</evidence>
<gene>
    <name evidence="4" type="ORF">J5X75_14000</name>
</gene>
<dbReference type="Pfam" id="PF00072">
    <property type="entry name" value="Response_reg"/>
    <property type="match status" value="1"/>
</dbReference>
<comment type="caution">
    <text evidence="4">The sequence shown here is derived from an EMBL/GenBank/DDBJ whole genome shotgun (WGS) entry which is preliminary data.</text>
</comment>
<reference evidence="4 5" key="1">
    <citation type="submission" date="2021-03" db="EMBL/GenBank/DDBJ databases">
        <title>Actinoplanes flavus sp. nov., a novel actinomycete isolated from Coconut Palm rhizosphere soil.</title>
        <authorList>
            <person name="Luo X."/>
        </authorList>
    </citation>
    <scope>NUCLEOTIDE SEQUENCE [LARGE SCALE GENOMIC DNA]</scope>
    <source>
        <strain evidence="4 5">NEAU-H7</strain>
    </source>
</reference>
<feature type="modified residue" description="4-aspartylphosphate" evidence="2">
    <location>
        <position position="52"/>
    </location>
</feature>
<accession>A0ABS3UIP4</accession>
<evidence type="ECO:0000256" key="1">
    <source>
        <dbReference type="ARBA" id="ARBA00022553"/>
    </source>
</evidence>
<dbReference type="InterPro" id="IPR001789">
    <property type="entry name" value="Sig_transdc_resp-reg_receiver"/>
</dbReference>
<organism evidence="4 5">
    <name type="scientific">Actinoplanes flavus</name>
    <dbReference type="NCBI Taxonomy" id="2820290"/>
    <lineage>
        <taxon>Bacteria</taxon>
        <taxon>Bacillati</taxon>
        <taxon>Actinomycetota</taxon>
        <taxon>Actinomycetes</taxon>
        <taxon>Micromonosporales</taxon>
        <taxon>Micromonosporaceae</taxon>
        <taxon>Actinoplanes</taxon>
    </lineage>
</organism>
<dbReference type="InterPro" id="IPR011006">
    <property type="entry name" value="CheY-like_superfamily"/>
</dbReference>
<dbReference type="PANTHER" id="PTHR44591:SF23">
    <property type="entry name" value="CHEY SUBFAMILY"/>
    <property type="match status" value="1"/>
</dbReference>
<evidence type="ECO:0000259" key="3">
    <source>
        <dbReference type="PROSITE" id="PS50110"/>
    </source>
</evidence>
<feature type="domain" description="Response regulatory" evidence="3">
    <location>
        <begin position="3"/>
        <end position="117"/>
    </location>
</feature>
<dbReference type="EMBL" id="JAGFNS010000008">
    <property type="protein sequence ID" value="MBO3738635.1"/>
    <property type="molecule type" value="Genomic_DNA"/>
</dbReference>
<keyword evidence="5" id="KW-1185">Reference proteome</keyword>
<dbReference type="SMART" id="SM00448">
    <property type="entry name" value="REC"/>
    <property type="match status" value="1"/>
</dbReference>
<protein>
    <submittedName>
        <fullName evidence="4">Response regulator</fullName>
    </submittedName>
</protein>
<dbReference type="SUPFAM" id="SSF52172">
    <property type="entry name" value="CheY-like"/>
    <property type="match status" value="1"/>
</dbReference>
<evidence type="ECO:0000313" key="5">
    <source>
        <dbReference type="Proteomes" id="UP000679690"/>
    </source>
</evidence>
<evidence type="ECO:0000256" key="2">
    <source>
        <dbReference type="PROSITE-ProRule" id="PRU00169"/>
    </source>
</evidence>
<dbReference type="Gene3D" id="3.40.50.2300">
    <property type="match status" value="1"/>
</dbReference>
<dbReference type="CDD" id="cd00156">
    <property type="entry name" value="REC"/>
    <property type="match status" value="1"/>
</dbReference>